<feature type="region of interest" description="Disordered" evidence="1">
    <location>
        <begin position="338"/>
        <end position="374"/>
    </location>
</feature>
<proteinExistence type="predicted"/>
<evidence type="ECO:0000256" key="1">
    <source>
        <dbReference type="SAM" id="MobiDB-lite"/>
    </source>
</evidence>
<gene>
    <name evidence="2" type="ORF">KFL_000110040</name>
</gene>
<name>A0A1Y1HP02_KLENI</name>
<dbReference type="AlphaFoldDB" id="A0A1Y1HP02"/>
<keyword evidence="3" id="KW-1185">Reference proteome</keyword>
<accession>A0A1Y1HP02</accession>
<reference evidence="2 3" key="1">
    <citation type="journal article" date="2014" name="Nat. Commun.">
        <title>Klebsormidium flaccidum genome reveals primary factors for plant terrestrial adaptation.</title>
        <authorList>
            <person name="Hori K."/>
            <person name="Maruyama F."/>
            <person name="Fujisawa T."/>
            <person name="Togashi T."/>
            <person name="Yamamoto N."/>
            <person name="Seo M."/>
            <person name="Sato S."/>
            <person name="Yamada T."/>
            <person name="Mori H."/>
            <person name="Tajima N."/>
            <person name="Moriyama T."/>
            <person name="Ikeuchi M."/>
            <person name="Watanabe M."/>
            <person name="Wada H."/>
            <person name="Kobayashi K."/>
            <person name="Saito M."/>
            <person name="Masuda T."/>
            <person name="Sasaki-Sekimoto Y."/>
            <person name="Mashiguchi K."/>
            <person name="Awai K."/>
            <person name="Shimojima M."/>
            <person name="Masuda S."/>
            <person name="Iwai M."/>
            <person name="Nobusawa T."/>
            <person name="Narise T."/>
            <person name="Kondo S."/>
            <person name="Saito H."/>
            <person name="Sato R."/>
            <person name="Murakawa M."/>
            <person name="Ihara Y."/>
            <person name="Oshima-Yamada Y."/>
            <person name="Ohtaka K."/>
            <person name="Satoh M."/>
            <person name="Sonobe K."/>
            <person name="Ishii M."/>
            <person name="Ohtani R."/>
            <person name="Kanamori-Sato M."/>
            <person name="Honoki R."/>
            <person name="Miyazaki D."/>
            <person name="Mochizuki H."/>
            <person name="Umetsu J."/>
            <person name="Higashi K."/>
            <person name="Shibata D."/>
            <person name="Kamiya Y."/>
            <person name="Sato N."/>
            <person name="Nakamura Y."/>
            <person name="Tabata S."/>
            <person name="Ida S."/>
            <person name="Kurokawa K."/>
            <person name="Ohta H."/>
        </authorList>
    </citation>
    <scope>NUCLEOTIDE SEQUENCE [LARGE SCALE GENOMIC DNA]</scope>
    <source>
        <strain evidence="2 3">NIES-2285</strain>
    </source>
</reference>
<evidence type="ECO:0000313" key="2">
    <source>
        <dbReference type="EMBL" id="GAQ78307.1"/>
    </source>
</evidence>
<sequence length="393" mass="41704">MAFCRGRDRRSLSSVRCARLPQFCCRSRDFWMIGLVVLLSAAAGSKPVEASPARRLQVPRDAFLPSMETLTQPINPEESLSQGNVEVSVNSVESSKELSLAVEETHRSAVVNEETLVNTAVDRGLPAIAAVDGEVPTSTAVDNTVEAFHLEEETTAAPADGSIPLLSSETSSQEHLEGIASSDVTVEGTSDLTPAAKSKIFAEVARDASADPEASQSAVANSPDSLDTTGEAALTPELADGATVSVQKGESSAGAIQEELQDQDLSANNLQISTSYNGPFDEDAFTLAEAEDVEEWGEFLVDEKIAEEFLGKNWRQHYDDISAEFLLSEDANRAELAGVNTPQEGTGSGEGTDVNSLGEAGSNEDVGRPGERVTRRALLRFRDRLSGGSEGGK</sequence>
<dbReference type="Proteomes" id="UP000054558">
    <property type="component" value="Unassembled WGS sequence"/>
</dbReference>
<organism evidence="2 3">
    <name type="scientific">Klebsormidium nitens</name>
    <name type="common">Green alga</name>
    <name type="synonym">Ulothrix nitens</name>
    <dbReference type="NCBI Taxonomy" id="105231"/>
    <lineage>
        <taxon>Eukaryota</taxon>
        <taxon>Viridiplantae</taxon>
        <taxon>Streptophyta</taxon>
        <taxon>Klebsormidiophyceae</taxon>
        <taxon>Klebsormidiales</taxon>
        <taxon>Klebsormidiaceae</taxon>
        <taxon>Klebsormidium</taxon>
    </lineage>
</organism>
<protein>
    <submittedName>
        <fullName evidence="2">Uncharacterized protein</fullName>
    </submittedName>
</protein>
<feature type="compositionally biased region" description="Basic and acidic residues" evidence="1">
    <location>
        <begin position="365"/>
        <end position="374"/>
    </location>
</feature>
<evidence type="ECO:0000313" key="3">
    <source>
        <dbReference type="Proteomes" id="UP000054558"/>
    </source>
</evidence>
<feature type="compositionally biased region" description="Polar residues" evidence="1">
    <location>
        <begin position="214"/>
        <end position="228"/>
    </location>
</feature>
<feature type="region of interest" description="Disordered" evidence="1">
    <location>
        <begin position="154"/>
        <end position="176"/>
    </location>
</feature>
<feature type="region of interest" description="Disordered" evidence="1">
    <location>
        <begin position="207"/>
        <end position="230"/>
    </location>
</feature>
<dbReference type="EMBL" id="DF236960">
    <property type="protein sequence ID" value="GAQ78307.1"/>
    <property type="molecule type" value="Genomic_DNA"/>
</dbReference>